<evidence type="ECO:0000256" key="1">
    <source>
        <dbReference type="ARBA" id="ARBA00000085"/>
    </source>
</evidence>
<feature type="coiled-coil region" evidence="9">
    <location>
        <begin position="173"/>
        <end position="203"/>
    </location>
</feature>
<feature type="transmembrane region" description="Helical" evidence="11">
    <location>
        <begin position="133"/>
        <end position="162"/>
    </location>
</feature>
<evidence type="ECO:0000256" key="3">
    <source>
        <dbReference type="ARBA" id="ARBA00022553"/>
    </source>
</evidence>
<keyword evidence="6 14" id="KW-0418">Kinase</keyword>
<feature type="compositionally biased region" description="Basic and acidic residues" evidence="10">
    <location>
        <begin position="1"/>
        <end position="10"/>
    </location>
</feature>
<dbReference type="PANTHER" id="PTHR24421:SF10">
    <property type="entry name" value="NITRATE_NITRITE SENSOR PROTEIN NARQ"/>
    <property type="match status" value="1"/>
</dbReference>
<comment type="caution">
    <text evidence="14">The sequence shown here is derived from an EMBL/GenBank/DDBJ whole genome shotgun (WGS) entry which is preliminary data.</text>
</comment>
<feature type="transmembrane region" description="Helical" evidence="11">
    <location>
        <begin position="94"/>
        <end position="113"/>
    </location>
</feature>
<gene>
    <name evidence="14" type="ORF">JGB26_23015</name>
</gene>
<evidence type="ECO:0000256" key="6">
    <source>
        <dbReference type="ARBA" id="ARBA00022777"/>
    </source>
</evidence>
<evidence type="ECO:0000256" key="2">
    <source>
        <dbReference type="ARBA" id="ARBA00012438"/>
    </source>
</evidence>
<keyword evidence="15" id="KW-1185">Reference proteome</keyword>
<dbReference type="InterPro" id="IPR050482">
    <property type="entry name" value="Sensor_HK_TwoCompSys"/>
</dbReference>
<dbReference type="PANTHER" id="PTHR24421">
    <property type="entry name" value="NITRATE/NITRITE SENSOR PROTEIN NARX-RELATED"/>
    <property type="match status" value="1"/>
</dbReference>
<evidence type="ECO:0000256" key="8">
    <source>
        <dbReference type="ARBA" id="ARBA00023012"/>
    </source>
</evidence>
<dbReference type="Gene3D" id="3.30.565.10">
    <property type="entry name" value="Histidine kinase-like ATPase, C-terminal domain"/>
    <property type="match status" value="1"/>
</dbReference>
<evidence type="ECO:0000313" key="14">
    <source>
        <dbReference type="EMBL" id="MBJ3809951.1"/>
    </source>
</evidence>
<evidence type="ECO:0000256" key="5">
    <source>
        <dbReference type="ARBA" id="ARBA00022741"/>
    </source>
</evidence>
<feature type="compositionally biased region" description="Basic residues" evidence="10">
    <location>
        <begin position="11"/>
        <end position="20"/>
    </location>
</feature>
<name>A0ABS0X9R1_9ACTN</name>
<dbReference type="InterPro" id="IPR036890">
    <property type="entry name" value="HATPase_C_sf"/>
</dbReference>
<keyword evidence="4" id="KW-0808">Transferase</keyword>
<keyword evidence="11" id="KW-0812">Transmembrane</keyword>
<dbReference type="CDD" id="cd16917">
    <property type="entry name" value="HATPase_UhpB-NarQ-NarX-like"/>
    <property type="match status" value="1"/>
</dbReference>
<dbReference type="Pfam" id="PF07730">
    <property type="entry name" value="HisKA_3"/>
    <property type="match status" value="1"/>
</dbReference>
<dbReference type="EC" id="2.7.13.3" evidence="2"/>
<sequence>MGAGRVDGRGHAGRGPRRATARPGVNRLLRWPRAVYDLLVAHRSVLFDVALALITTGVELGLLFDDATPIGVVPVVVTVLVGCVLLVRRRAPLVVLGAACAGAAVLVPLGYSPGGAPVVVALASVADLRDRRVSAAALVPTALFLLSASISSLPIPIGAWALGSYLQTRRRYTWALEERAATLEREREQLDQLAAARERTSIARELHDIVAHSVTVMLIGVRGARDVLPTEPRVAAETLERVEASAEQSLAELRRILGLLRTSDSNAPWRPQPSLDQLAELVSGYRTAGMPVRLELTGEARALADGLELSAYRIVEEALTNVLKHTDPTQVTVTLDYGRTRLDVTVEDDGDSRDPVSSAVGHGILGMRERAAVAGGSLDARHTDSGFRVTARLPVEDAA</sequence>
<feature type="transmembrane region" description="Helical" evidence="11">
    <location>
        <begin position="70"/>
        <end position="87"/>
    </location>
</feature>
<evidence type="ECO:0000259" key="12">
    <source>
        <dbReference type="Pfam" id="PF02518"/>
    </source>
</evidence>
<accession>A0ABS0X9R1</accession>
<organism evidence="14 15">
    <name type="scientific">Streptomyces flavofungini</name>
    <dbReference type="NCBI Taxonomy" id="68200"/>
    <lineage>
        <taxon>Bacteria</taxon>
        <taxon>Bacillati</taxon>
        <taxon>Actinomycetota</taxon>
        <taxon>Actinomycetes</taxon>
        <taxon>Kitasatosporales</taxon>
        <taxon>Streptomycetaceae</taxon>
        <taxon>Streptomyces</taxon>
    </lineage>
</organism>
<evidence type="ECO:0000256" key="11">
    <source>
        <dbReference type="SAM" id="Phobius"/>
    </source>
</evidence>
<dbReference type="InterPro" id="IPR003594">
    <property type="entry name" value="HATPase_dom"/>
</dbReference>
<keyword evidence="11" id="KW-0472">Membrane</keyword>
<dbReference type="SUPFAM" id="SSF55874">
    <property type="entry name" value="ATPase domain of HSP90 chaperone/DNA topoisomerase II/histidine kinase"/>
    <property type="match status" value="1"/>
</dbReference>
<dbReference type="EMBL" id="JAEKOZ010000014">
    <property type="protein sequence ID" value="MBJ3809951.1"/>
    <property type="molecule type" value="Genomic_DNA"/>
</dbReference>
<dbReference type="Pfam" id="PF02518">
    <property type="entry name" value="HATPase_c"/>
    <property type="match status" value="1"/>
</dbReference>
<evidence type="ECO:0000256" key="7">
    <source>
        <dbReference type="ARBA" id="ARBA00022840"/>
    </source>
</evidence>
<keyword evidence="9" id="KW-0175">Coiled coil</keyword>
<feature type="domain" description="Histidine kinase/HSP90-like ATPase" evidence="12">
    <location>
        <begin position="308"/>
        <end position="396"/>
    </location>
</feature>
<keyword evidence="8" id="KW-0902">Two-component regulatory system</keyword>
<evidence type="ECO:0000313" key="15">
    <source>
        <dbReference type="Proteomes" id="UP000634780"/>
    </source>
</evidence>
<feature type="region of interest" description="Disordered" evidence="10">
    <location>
        <begin position="1"/>
        <end position="20"/>
    </location>
</feature>
<keyword evidence="11" id="KW-1133">Transmembrane helix</keyword>
<evidence type="ECO:0000259" key="13">
    <source>
        <dbReference type="Pfam" id="PF07730"/>
    </source>
</evidence>
<dbReference type="Proteomes" id="UP000634780">
    <property type="component" value="Unassembled WGS sequence"/>
</dbReference>
<comment type="catalytic activity">
    <reaction evidence="1">
        <text>ATP + protein L-histidine = ADP + protein N-phospho-L-histidine.</text>
        <dbReference type="EC" id="2.7.13.3"/>
    </reaction>
</comment>
<dbReference type="GO" id="GO:0016301">
    <property type="term" value="F:kinase activity"/>
    <property type="evidence" value="ECO:0007669"/>
    <property type="project" value="UniProtKB-KW"/>
</dbReference>
<keyword evidence="5" id="KW-0547">Nucleotide-binding</keyword>
<protein>
    <recommendedName>
        <fullName evidence="2">histidine kinase</fullName>
        <ecNumber evidence="2">2.7.13.3</ecNumber>
    </recommendedName>
</protein>
<feature type="transmembrane region" description="Helical" evidence="11">
    <location>
        <begin position="45"/>
        <end position="64"/>
    </location>
</feature>
<dbReference type="Gene3D" id="1.20.5.1930">
    <property type="match status" value="1"/>
</dbReference>
<proteinExistence type="predicted"/>
<evidence type="ECO:0000256" key="4">
    <source>
        <dbReference type="ARBA" id="ARBA00022679"/>
    </source>
</evidence>
<feature type="domain" description="Signal transduction histidine kinase subgroup 3 dimerisation and phosphoacceptor" evidence="13">
    <location>
        <begin position="198"/>
        <end position="264"/>
    </location>
</feature>
<evidence type="ECO:0000256" key="10">
    <source>
        <dbReference type="SAM" id="MobiDB-lite"/>
    </source>
</evidence>
<reference evidence="14 15" key="1">
    <citation type="submission" date="2020-12" db="EMBL/GenBank/DDBJ databases">
        <title>Streptomyces typhae sp. nov., a novel endophytic actinomycete isolated from the root of cattail pollen (Typha angustifolia L.).</title>
        <authorList>
            <person name="Peng C."/>
            <person name="Liu C."/>
        </authorList>
    </citation>
    <scope>NUCLEOTIDE SEQUENCE [LARGE SCALE GENOMIC DNA]</scope>
    <source>
        <strain evidence="14 15">JCM 4753</strain>
    </source>
</reference>
<dbReference type="InterPro" id="IPR011712">
    <property type="entry name" value="Sig_transdc_His_kin_sub3_dim/P"/>
</dbReference>
<keyword evidence="3" id="KW-0597">Phosphoprotein</keyword>
<evidence type="ECO:0000256" key="9">
    <source>
        <dbReference type="SAM" id="Coils"/>
    </source>
</evidence>
<keyword evidence="7" id="KW-0067">ATP-binding</keyword>